<dbReference type="Proteomes" id="UP000886520">
    <property type="component" value="Chromosome 16"/>
</dbReference>
<evidence type="ECO:0000313" key="2">
    <source>
        <dbReference type="EMBL" id="KAI5068308.1"/>
    </source>
</evidence>
<keyword evidence="3" id="KW-1185">Reference proteome</keyword>
<protein>
    <submittedName>
        <fullName evidence="2">Uncharacterized protein</fullName>
    </submittedName>
</protein>
<dbReference type="AlphaFoldDB" id="A0A9D4UI28"/>
<feature type="compositionally biased region" description="Polar residues" evidence="1">
    <location>
        <begin position="164"/>
        <end position="175"/>
    </location>
</feature>
<evidence type="ECO:0000256" key="1">
    <source>
        <dbReference type="SAM" id="MobiDB-lite"/>
    </source>
</evidence>
<accession>A0A9D4UI28</accession>
<evidence type="ECO:0000313" key="3">
    <source>
        <dbReference type="Proteomes" id="UP000886520"/>
    </source>
</evidence>
<comment type="caution">
    <text evidence="2">The sequence shown here is derived from an EMBL/GenBank/DDBJ whole genome shotgun (WGS) entry which is preliminary data.</text>
</comment>
<name>A0A9D4UI28_ADICA</name>
<dbReference type="EMBL" id="JABFUD020000016">
    <property type="protein sequence ID" value="KAI5068308.1"/>
    <property type="molecule type" value="Genomic_DNA"/>
</dbReference>
<feature type="region of interest" description="Disordered" evidence="1">
    <location>
        <begin position="122"/>
        <end position="147"/>
    </location>
</feature>
<gene>
    <name evidence="2" type="ORF">GOP47_0016653</name>
</gene>
<proteinExistence type="predicted"/>
<reference evidence="2" key="1">
    <citation type="submission" date="2021-01" db="EMBL/GenBank/DDBJ databases">
        <title>Adiantum capillus-veneris genome.</title>
        <authorList>
            <person name="Fang Y."/>
            <person name="Liao Q."/>
        </authorList>
    </citation>
    <scope>NUCLEOTIDE SEQUENCE</scope>
    <source>
        <strain evidence="2">H3</strain>
        <tissue evidence="2">Leaf</tissue>
    </source>
</reference>
<organism evidence="2 3">
    <name type="scientific">Adiantum capillus-veneris</name>
    <name type="common">Maidenhair fern</name>
    <dbReference type="NCBI Taxonomy" id="13818"/>
    <lineage>
        <taxon>Eukaryota</taxon>
        <taxon>Viridiplantae</taxon>
        <taxon>Streptophyta</taxon>
        <taxon>Embryophyta</taxon>
        <taxon>Tracheophyta</taxon>
        <taxon>Polypodiopsida</taxon>
        <taxon>Polypodiidae</taxon>
        <taxon>Polypodiales</taxon>
        <taxon>Pteridineae</taxon>
        <taxon>Pteridaceae</taxon>
        <taxon>Vittarioideae</taxon>
        <taxon>Adiantum</taxon>
    </lineage>
</organism>
<feature type="region of interest" description="Disordered" evidence="1">
    <location>
        <begin position="163"/>
        <end position="195"/>
    </location>
</feature>
<feature type="compositionally biased region" description="Basic residues" evidence="1">
    <location>
        <begin position="185"/>
        <end position="195"/>
    </location>
</feature>
<sequence length="195" mass="21762">MDLGASRHWIGLICGGSASEIGEISASWRGQSLSRRVRQVGTEEHSSRSPCSQSQNTRLVCKAWLEGQRDTHTRTGKSTSLEGLQAWKFQAATAAIEAELARHLQGHELSDQAWMGERLGKLNHNQQPNSAKREQPSIKQRKSSAGKDLGENQFLCARVCAHTSPRSSTHSQRSGPTEFFDLQRPRAHRRLQVRN</sequence>